<name>A0A8X6MV47_NEPPI</name>
<dbReference type="CDD" id="cd19941">
    <property type="entry name" value="TIL"/>
    <property type="match status" value="1"/>
</dbReference>
<accession>A0A8X6MV47</accession>
<evidence type="ECO:0000313" key="3">
    <source>
        <dbReference type="EMBL" id="GFS79769.1"/>
    </source>
</evidence>
<gene>
    <name evidence="3" type="ORF">NPIL_406761</name>
</gene>
<dbReference type="Gene3D" id="2.10.25.10">
    <property type="entry name" value="Laminin"/>
    <property type="match status" value="1"/>
</dbReference>
<proteinExistence type="predicted"/>
<feature type="domain" description="TIL" evidence="2">
    <location>
        <begin position="26"/>
        <end position="77"/>
    </location>
</feature>
<comment type="caution">
    <text evidence="3">The sequence shown here is derived from an EMBL/GenBank/DDBJ whole genome shotgun (WGS) entry which is preliminary data.</text>
</comment>
<dbReference type="EMBL" id="BMAW01051322">
    <property type="protein sequence ID" value="GFS79769.1"/>
    <property type="molecule type" value="Genomic_DNA"/>
</dbReference>
<evidence type="ECO:0000313" key="4">
    <source>
        <dbReference type="Proteomes" id="UP000887013"/>
    </source>
</evidence>
<dbReference type="InterPro" id="IPR036084">
    <property type="entry name" value="Ser_inhib-like_sf"/>
</dbReference>
<keyword evidence="4" id="KW-1185">Reference proteome</keyword>
<dbReference type="OrthoDB" id="5945029at2759"/>
<dbReference type="SUPFAM" id="SSF57567">
    <property type="entry name" value="Serine protease inhibitors"/>
    <property type="match status" value="1"/>
</dbReference>
<dbReference type="InterPro" id="IPR002919">
    <property type="entry name" value="TIL_dom"/>
</dbReference>
<evidence type="ECO:0000259" key="2">
    <source>
        <dbReference type="Pfam" id="PF01826"/>
    </source>
</evidence>
<protein>
    <recommendedName>
        <fullName evidence="2">TIL domain-containing protein</fullName>
    </recommendedName>
</protein>
<evidence type="ECO:0000256" key="1">
    <source>
        <dbReference type="SAM" id="SignalP"/>
    </source>
</evidence>
<keyword evidence="1" id="KW-0732">Signal</keyword>
<dbReference type="Proteomes" id="UP000887013">
    <property type="component" value="Unassembled WGS sequence"/>
</dbReference>
<reference evidence="3" key="1">
    <citation type="submission" date="2020-08" db="EMBL/GenBank/DDBJ databases">
        <title>Multicomponent nature underlies the extraordinary mechanical properties of spider dragline silk.</title>
        <authorList>
            <person name="Kono N."/>
            <person name="Nakamura H."/>
            <person name="Mori M."/>
            <person name="Yoshida Y."/>
            <person name="Ohtoshi R."/>
            <person name="Malay A.D."/>
            <person name="Moran D.A.P."/>
            <person name="Tomita M."/>
            <person name="Numata K."/>
            <person name="Arakawa K."/>
        </authorList>
    </citation>
    <scope>NUCLEOTIDE SEQUENCE</scope>
</reference>
<feature type="signal peptide" evidence="1">
    <location>
        <begin position="1"/>
        <end position="23"/>
    </location>
</feature>
<sequence>MRDHKLLLLLALVLITALEFSEGQGCDDNEHFVECVNPCNTCRLRAVNCDIICEEGCDCLPGHLRDDEGLCVPSEFCAASPAKYESIEEIVEDKRRRKCRWKYRRECRRCRKKCSKKGMIGVYQHKKCICKN</sequence>
<feature type="chain" id="PRO_5036487066" description="TIL domain-containing protein" evidence="1">
    <location>
        <begin position="24"/>
        <end position="132"/>
    </location>
</feature>
<dbReference type="Pfam" id="PF01826">
    <property type="entry name" value="TIL"/>
    <property type="match status" value="1"/>
</dbReference>
<dbReference type="AlphaFoldDB" id="A0A8X6MV47"/>
<organism evidence="3 4">
    <name type="scientific">Nephila pilipes</name>
    <name type="common">Giant wood spider</name>
    <name type="synonym">Nephila maculata</name>
    <dbReference type="NCBI Taxonomy" id="299642"/>
    <lineage>
        <taxon>Eukaryota</taxon>
        <taxon>Metazoa</taxon>
        <taxon>Ecdysozoa</taxon>
        <taxon>Arthropoda</taxon>
        <taxon>Chelicerata</taxon>
        <taxon>Arachnida</taxon>
        <taxon>Araneae</taxon>
        <taxon>Araneomorphae</taxon>
        <taxon>Entelegynae</taxon>
        <taxon>Araneoidea</taxon>
        <taxon>Nephilidae</taxon>
        <taxon>Nephila</taxon>
    </lineage>
</organism>